<sequence>MNIKSLSYVILAIFDYCIYCLATLSLEAPFYCGKNIINPHGIEKARASACINLSDSPWWSKFPAAFDATKIFDIKDAILFSWPLDWKENHKFMERKKVIIDSMCKLIGIVYRINNSYQKCIQSLYPHSNPSLPEPRLDSTIKHYGTDCNGYVFFDDDLESAYVSLRRYFFTRQILTHGEIPKGHLKTHVMPEFDNQKIWSWPATFKTDKLSTESIGKNRFRVTLDHEGKKRGMIQKNRSPWKRCNDIFFKSENPLTHLEKHKPSLGEDFFNVNSDFLCGEQTITAISINSHMQAACQRVQALINPEIVNILRYPWSPKNIEYQSKPTWYWPIRLPELHDQKQILYGKHQLILLSSNCEFLGIFYFVGAQRVECHKQQAPLLSLGLQTEATTSESHPKKLKVNDLT</sequence>
<evidence type="ECO:0000313" key="2">
    <source>
        <dbReference type="EMBL" id="CCU77626.1"/>
    </source>
</evidence>
<evidence type="ECO:0000256" key="1">
    <source>
        <dbReference type="SAM" id="Phobius"/>
    </source>
</evidence>
<name>N1JID2_BLUG1</name>
<dbReference type="HOGENOM" id="CLU_054782_0_0_1"/>
<dbReference type="AlphaFoldDB" id="N1JID2"/>
<keyword evidence="1" id="KW-0812">Transmembrane</keyword>
<reference evidence="2 3" key="1">
    <citation type="journal article" date="2010" name="Science">
        <title>Genome expansion and gene loss in powdery mildew fungi reveal tradeoffs in extreme parasitism.</title>
        <authorList>
            <person name="Spanu P.D."/>
            <person name="Abbott J.C."/>
            <person name="Amselem J."/>
            <person name="Burgis T.A."/>
            <person name="Soanes D.M."/>
            <person name="Stueber K."/>
            <person name="Ver Loren van Themaat E."/>
            <person name="Brown J.K.M."/>
            <person name="Butcher S.A."/>
            <person name="Gurr S.J."/>
            <person name="Lebrun M.-H."/>
            <person name="Ridout C.J."/>
            <person name="Schulze-Lefert P."/>
            <person name="Talbot N.J."/>
            <person name="Ahmadinejad N."/>
            <person name="Ametz C."/>
            <person name="Barton G.R."/>
            <person name="Benjdia M."/>
            <person name="Bidzinski P."/>
            <person name="Bindschedler L.V."/>
            <person name="Both M."/>
            <person name="Brewer M.T."/>
            <person name="Cadle-Davidson L."/>
            <person name="Cadle-Davidson M.M."/>
            <person name="Collemare J."/>
            <person name="Cramer R."/>
            <person name="Frenkel O."/>
            <person name="Godfrey D."/>
            <person name="Harriman J."/>
            <person name="Hoede C."/>
            <person name="King B.C."/>
            <person name="Klages S."/>
            <person name="Kleemann J."/>
            <person name="Knoll D."/>
            <person name="Koti P.S."/>
            <person name="Kreplak J."/>
            <person name="Lopez-Ruiz F.J."/>
            <person name="Lu X."/>
            <person name="Maekawa T."/>
            <person name="Mahanil S."/>
            <person name="Micali C."/>
            <person name="Milgroom M.G."/>
            <person name="Montana G."/>
            <person name="Noir S."/>
            <person name="O'Connell R.J."/>
            <person name="Oberhaensli S."/>
            <person name="Parlange F."/>
            <person name="Pedersen C."/>
            <person name="Quesneville H."/>
            <person name="Reinhardt R."/>
            <person name="Rott M."/>
            <person name="Sacristan S."/>
            <person name="Schmidt S.M."/>
            <person name="Schoen M."/>
            <person name="Skamnioti P."/>
            <person name="Sommer H."/>
            <person name="Stephens A."/>
            <person name="Takahara H."/>
            <person name="Thordal-Christensen H."/>
            <person name="Vigouroux M."/>
            <person name="Wessling R."/>
            <person name="Wicker T."/>
            <person name="Panstruga R."/>
        </authorList>
    </citation>
    <scope>NUCLEOTIDE SEQUENCE [LARGE SCALE GENOMIC DNA]</scope>
    <source>
        <strain evidence="2">DH14</strain>
    </source>
</reference>
<dbReference type="EMBL" id="CAUH01003847">
    <property type="protein sequence ID" value="CCU77626.1"/>
    <property type="molecule type" value="Genomic_DNA"/>
</dbReference>
<feature type="transmembrane region" description="Helical" evidence="1">
    <location>
        <begin position="6"/>
        <end position="26"/>
    </location>
</feature>
<proteinExistence type="predicted"/>
<dbReference type="InParanoid" id="N1JID2"/>
<comment type="caution">
    <text evidence="2">The sequence shown here is derived from an EMBL/GenBank/DDBJ whole genome shotgun (WGS) entry which is preliminary data.</text>
</comment>
<gene>
    <name evidence="2" type="ORF">BGHDH14_bghG003847000001001</name>
</gene>
<evidence type="ECO:0000313" key="3">
    <source>
        <dbReference type="Proteomes" id="UP000015441"/>
    </source>
</evidence>
<dbReference type="Gene3D" id="3.10.450.30">
    <property type="entry name" value="Microbial ribonucleases"/>
    <property type="match status" value="1"/>
</dbReference>
<dbReference type="Proteomes" id="UP000015441">
    <property type="component" value="Unassembled WGS sequence"/>
</dbReference>
<accession>N1JID2</accession>
<keyword evidence="1" id="KW-0472">Membrane</keyword>
<keyword evidence="1" id="KW-1133">Transmembrane helix</keyword>
<keyword evidence="3" id="KW-1185">Reference proteome</keyword>
<protein>
    <submittedName>
        <fullName evidence="2">CSEP0391 putative effector protein</fullName>
    </submittedName>
</protein>
<organism evidence="2 3">
    <name type="scientific">Blumeria graminis f. sp. hordei (strain DH14)</name>
    <name type="common">Barley powdery mildew</name>
    <name type="synonym">Oidium monilioides f. sp. hordei</name>
    <dbReference type="NCBI Taxonomy" id="546991"/>
    <lineage>
        <taxon>Eukaryota</taxon>
        <taxon>Fungi</taxon>
        <taxon>Dikarya</taxon>
        <taxon>Ascomycota</taxon>
        <taxon>Pezizomycotina</taxon>
        <taxon>Leotiomycetes</taxon>
        <taxon>Erysiphales</taxon>
        <taxon>Erysiphaceae</taxon>
        <taxon>Blumeria</taxon>
        <taxon>Blumeria hordei</taxon>
    </lineage>
</organism>